<dbReference type="AlphaFoldDB" id="B6AH66"/>
<dbReference type="Gene3D" id="3.30.230.30">
    <property type="entry name" value="Impact, N-terminal domain"/>
    <property type="match status" value="1"/>
</dbReference>
<dbReference type="OMA" id="ATHNIWS"/>
<dbReference type="SUPFAM" id="SSF54211">
    <property type="entry name" value="Ribosomal protein S5 domain 2-like"/>
    <property type="match status" value="1"/>
</dbReference>
<dbReference type="InterPro" id="IPR020568">
    <property type="entry name" value="Ribosomal_Su5_D2-typ_SF"/>
</dbReference>
<name>B6AH66_CRYMR</name>
<dbReference type="VEuPathDB" id="CryptoDB:CMU_037310"/>
<dbReference type="InterPro" id="IPR036956">
    <property type="entry name" value="Impact_N_sf"/>
</dbReference>
<dbReference type="PANTHER" id="PTHR16301:SF25">
    <property type="entry name" value="PROTEIN IMPACT"/>
    <property type="match status" value="1"/>
</dbReference>
<keyword evidence="4" id="KW-1185">Reference proteome</keyword>
<dbReference type="GO" id="GO:0006446">
    <property type="term" value="P:regulation of translational initiation"/>
    <property type="evidence" value="ECO:0007669"/>
    <property type="project" value="TreeGrafter"/>
</dbReference>
<comment type="similarity">
    <text evidence="1">Belongs to the IMPACT family.</text>
</comment>
<accession>B6AH66</accession>
<dbReference type="OrthoDB" id="69641at2759"/>
<dbReference type="STRING" id="441375.B6AH66"/>
<dbReference type="GO" id="GO:0140469">
    <property type="term" value="P:GCN2-mediated signaling"/>
    <property type="evidence" value="ECO:0007669"/>
    <property type="project" value="TreeGrafter"/>
</dbReference>
<evidence type="ECO:0000256" key="1">
    <source>
        <dbReference type="ARBA" id="ARBA00007665"/>
    </source>
</evidence>
<dbReference type="EMBL" id="DS989733">
    <property type="protein sequence ID" value="EEA07557.1"/>
    <property type="molecule type" value="Genomic_DNA"/>
</dbReference>
<protein>
    <recommendedName>
        <fullName evidence="2">Impact N-terminal domain-containing protein</fullName>
    </recommendedName>
</protein>
<dbReference type="PANTHER" id="PTHR16301">
    <property type="entry name" value="IMPACT-RELATED"/>
    <property type="match status" value="1"/>
</dbReference>
<dbReference type="InterPro" id="IPR001498">
    <property type="entry name" value="Impact_N"/>
</dbReference>
<evidence type="ECO:0000313" key="3">
    <source>
        <dbReference type="EMBL" id="EEA07557.1"/>
    </source>
</evidence>
<dbReference type="RefSeq" id="XP_002141906.1">
    <property type="nucleotide sequence ID" value="XM_002141870.1"/>
</dbReference>
<gene>
    <name evidence="3" type="ORF">CMU_037310</name>
</gene>
<dbReference type="Proteomes" id="UP000001460">
    <property type="component" value="Unassembled WGS sequence"/>
</dbReference>
<evidence type="ECO:0000313" key="4">
    <source>
        <dbReference type="Proteomes" id="UP000001460"/>
    </source>
</evidence>
<dbReference type="GeneID" id="6996989"/>
<dbReference type="GO" id="GO:0005737">
    <property type="term" value="C:cytoplasm"/>
    <property type="evidence" value="ECO:0007669"/>
    <property type="project" value="TreeGrafter"/>
</dbReference>
<proteinExistence type="inferred from homology"/>
<evidence type="ECO:0000259" key="2">
    <source>
        <dbReference type="Pfam" id="PF01205"/>
    </source>
</evidence>
<dbReference type="eggNOG" id="KOG3299">
    <property type="taxonomic scope" value="Eukaryota"/>
</dbReference>
<dbReference type="InterPro" id="IPR023582">
    <property type="entry name" value="Impact"/>
</dbReference>
<reference evidence="3" key="1">
    <citation type="submission" date="2008-06" db="EMBL/GenBank/DDBJ databases">
        <authorList>
            <person name="Lorenzi H."/>
            <person name="Inman J."/>
            <person name="Miller J."/>
            <person name="Schobel S."/>
            <person name="Amedeo P."/>
            <person name="Caler E.V."/>
            <person name="da Silva J."/>
        </authorList>
    </citation>
    <scope>NUCLEOTIDE SEQUENCE [LARGE SCALE GENOMIC DNA]</scope>
    <source>
        <strain evidence="3">RN66</strain>
    </source>
</reference>
<feature type="domain" description="Impact N-terminal" evidence="2">
    <location>
        <begin position="202"/>
        <end position="320"/>
    </location>
</feature>
<organism evidence="3 4">
    <name type="scientific">Cryptosporidium muris (strain RN66)</name>
    <dbReference type="NCBI Taxonomy" id="441375"/>
    <lineage>
        <taxon>Eukaryota</taxon>
        <taxon>Sar</taxon>
        <taxon>Alveolata</taxon>
        <taxon>Apicomplexa</taxon>
        <taxon>Conoidasida</taxon>
        <taxon>Coccidia</taxon>
        <taxon>Eucoccidiorida</taxon>
        <taxon>Eimeriorina</taxon>
        <taxon>Cryptosporidiidae</taxon>
        <taxon>Cryptosporidium</taxon>
    </lineage>
</organism>
<dbReference type="Pfam" id="PF01205">
    <property type="entry name" value="Impact_N"/>
    <property type="match status" value="1"/>
</dbReference>
<sequence>MEHISLDTEINALKAIYEISTGVISMNKLPESGILYKELDNTLYLYVSLIKYTINKLSCLNLNNSLAQVEYSEGIMEFKIGIPSGYPQEELAYDLSNWFFDAHLLFMKDSSISSRSIGLPSELLKLLRDLILSRLNKRDEPMLFEMTEILRSYHYNLSNKKRNNLEETKSSKSVFEDSKVKLDSSNGDLIYGITHGEPIIDRKSVFQAHVCRVYSTEEVEKVLKWLLNNSKIERATHNIWSYRLCRDNKQKISGGSFPIGYDVIVQDHDSDGETAAGGRLQHLLNVTNAKNVFVMVSRWYGGIQLGPDRFKHINNAARLTLEKCGLITTKSNNNKKIV</sequence>